<dbReference type="SUPFAM" id="SSF89796">
    <property type="entry name" value="CoA-transferase family III (CaiB/BaiF)"/>
    <property type="match status" value="1"/>
</dbReference>
<dbReference type="Proteomes" id="UP001143304">
    <property type="component" value="Unassembled WGS sequence"/>
</dbReference>
<dbReference type="GO" id="GO:0016740">
    <property type="term" value="F:transferase activity"/>
    <property type="evidence" value="ECO:0007669"/>
    <property type="project" value="UniProtKB-KW"/>
</dbReference>
<dbReference type="Gene3D" id="3.40.50.10540">
    <property type="entry name" value="Crotonobetainyl-coa:carnitine coa-transferase, domain 1"/>
    <property type="match status" value="1"/>
</dbReference>
<dbReference type="Gene3D" id="3.30.1540.10">
    <property type="entry name" value="formyl-coa transferase, domain 3"/>
    <property type="match status" value="1"/>
</dbReference>
<dbReference type="InterPro" id="IPR044855">
    <property type="entry name" value="CoA-Trfase_III_dom3_sf"/>
</dbReference>
<dbReference type="InterPro" id="IPR050509">
    <property type="entry name" value="CoA-transferase_III"/>
</dbReference>
<reference evidence="1" key="1">
    <citation type="submission" date="2019-02" db="EMBL/GenBank/DDBJ databases">
        <authorList>
            <person name="Li S.-H."/>
        </authorList>
    </citation>
    <scope>NUCLEOTIDE SEQUENCE</scope>
    <source>
        <strain evidence="1">IMCC11814</strain>
    </source>
</reference>
<sequence length="410" mass="44352">MSELGHPCDRIEVQQGNYGEKTMTATPDKAWQPLSGLTVIDFSMLLPGPLTTLIFADLGADIIKVEPPGGDYARGMTSHLFAGANRNKRSLLLDLKSPNAGEVVTRLAHHGDVAIEGFRPGVARKLGIDADAMQEINPGLVYCSISGFGQTGPMASHPGHDLAYLAMAGSLSQSGHWREPSRRSSTPVADMAGGTYAAIAILAALREKDKADIAPIIDISLYESMLYMNALRFGFKDDQPSKEHLYPTNDLFTTKDGEQLALTVVEQKFWDNFVLAVAEKHTHFASQMYATESGRRARGDDLMHQLDELFASETAAHWLSLFEQHDVPATLCITPRKALQTPHSVSRAVHIETPEGKVLPFPSIVAGHSPSKKQSPAPAPGEHNMAILEELGFDAADVQRLVKAGVVVSG</sequence>
<keyword evidence="1" id="KW-0808">Transferase</keyword>
<comment type="caution">
    <text evidence="1">The sequence shown here is derived from an EMBL/GenBank/DDBJ whole genome shotgun (WGS) entry which is preliminary data.</text>
</comment>
<dbReference type="InterPro" id="IPR003673">
    <property type="entry name" value="CoA-Trfase_fam_III"/>
</dbReference>
<evidence type="ECO:0000313" key="2">
    <source>
        <dbReference type="Proteomes" id="UP001143304"/>
    </source>
</evidence>
<name>A0ABT3T4K4_9GAMM</name>
<dbReference type="Pfam" id="PF02515">
    <property type="entry name" value="CoA_transf_3"/>
    <property type="match status" value="1"/>
</dbReference>
<dbReference type="EMBL" id="SHNO01000001">
    <property type="protein sequence ID" value="MCX2977213.1"/>
    <property type="molecule type" value="Genomic_DNA"/>
</dbReference>
<organism evidence="1 2">
    <name type="scientific">Candidatus Marimicrobium litorale</name>
    <dbReference type="NCBI Taxonomy" id="2518991"/>
    <lineage>
        <taxon>Bacteria</taxon>
        <taxon>Pseudomonadati</taxon>
        <taxon>Pseudomonadota</taxon>
        <taxon>Gammaproteobacteria</taxon>
        <taxon>Cellvibrionales</taxon>
        <taxon>Halieaceae</taxon>
        <taxon>Marimicrobium</taxon>
    </lineage>
</organism>
<proteinExistence type="predicted"/>
<gene>
    <name evidence="1" type="ORF">EYC82_07580</name>
</gene>
<dbReference type="RefSeq" id="WP_279248942.1">
    <property type="nucleotide sequence ID" value="NZ_SHNO01000001.1"/>
</dbReference>
<evidence type="ECO:0000313" key="1">
    <source>
        <dbReference type="EMBL" id="MCX2977213.1"/>
    </source>
</evidence>
<keyword evidence="2" id="KW-1185">Reference proteome</keyword>
<dbReference type="PANTHER" id="PTHR48228:SF5">
    <property type="entry name" value="ALPHA-METHYLACYL-COA RACEMASE"/>
    <property type="match status" value="1"/>
</dbReference>
<accession>A0ABT3T4K4</accession>
<protein>
    <submittedName>
        <fullName evidence="1">CoA transferase</fullName>
    </submittedName>
</protein>
<dbReference type="PANTHER" id="PTHR48228">
    <property type="entry name" value="SUCCINYL-COA--D-CITRAMALATE COA-TRANSFERASE"/>
    <property type="match status" value="1"/>
</dbReference>
<dbReference type="InterPro" id="IPR023606">
    <property type="entry name" value="CoA-Trfase_III_dom_1_sf"/>
</dbReference>